<evidence type="ECO:0000313" key="2">
    <source>
        <dbReference type="EMBL" id="HCK28833.1"/>
    </source>
</evidence>
<feature type="transmembrane region" description="Helical" evidence="1">
    <location>
        <begin position="107"/>
        <end position="132"/>
    </location>
</feature>
<keyword evidence="1" id="KW-1133">Transmembrane helix</keyword>
<evidence type="ECO:0000313" key="3">
    <source>
        <dbReference type="Proteomes" id="UP000263596"/>
    </source>
</evidence>
<evidence type="ECO:0000256" key="1">
    <source>
        <dbReference type="SAM" id="Phobius"/>
    </source>
</evidence>
<reference evidence="2 3" key="1">
    <citation type="journal article" date="2018" name="Nat. Biotechnol.">
        <title>A standardized bacterial taxonomy based on genome phylogeny substantially revises the tree of life.</title>
        <authorList>
            <person name="Parks D.H."/>
            <person name="Chuvochina M."/>
            <person name="Waite D.W."/>
            <person name="Rinke C."/>
            <person name="Skarshewski A."/>
            <person name="Chaumeil P.A."/>
            <person name="Hugenholtz P."/>
        </authorList>
    </citation>
    <scope>NUCLEOTIDE SEQUENCE [LARGE SCALE GENOMIC DNA]</scope>
    <source>
        <strain evidence="2">UBA9669</strain>
    </source>
</reference>
<sequence>MHDTSVTDSFDATKPNNAANETLEDYTLRYAPHSFRRWSPKVVAITALGGIAYLADFSIGASIGMTYGTTNAIYSILFAAIIIFITGIPLAYYAARYNIDLDLITRGAGFGYFGSVITSIIFASFTFIFFALEGSIMAQGL</sequence>
<feature type="transmembrane region" description="Helical" evidence="1">
    <location>
        <begin position="73"/>
        <end position="95"/>
    </location>
</feature>
<dbReference type="EMBL" id="DPVE01000011">
    <property type="protein sequence ID" value="HCK28833.1"/>
    <property type="molecule type" value="Genomic_DNA"/>
</dbReference>
<comment type="caution">
    <text evidence="2">The sequence shown here is derived from an EMBL/GenBank/DDBJ whole genome shotgun (WGS) entry which is preliminary data.</text>
</comment>
<dbReference type="AlphaFoldDB" id="A0A3D2SIG6"/>
<keyword evidence="1" id="KW-0472">Membrane</keyword>
<feature type="transmembrane region" description="Helical" evidence="1">
    <location>
        <begin position="42"/>
        <end position="67"/>
    </location>
</feature>
<feature type="non-terminal residue" evidence="2">
    <location>
        <position position="141"/>
    </location>
</feature>
<proteinExistence type="predicted"/>
<dbReference type="Gene3D" id="1.10.4160.10">
    <property type="entry name" value="Hydantoin permease"/>
    <property type="match status" value="1"/>
</dbReference>
<name>A0A3D2SIG6_9GAMM</name>
<accession>A0A3D2SIG6</accession>
<keyword evidence="1" id="KW-0812">Transmembrane</keyword>
<protein>
    <submittedName>
        <fullName evidence="2">Allantoin permease</fullName>
    </submittedName>
</protein>
<organism evidence="2 3">
    <name type="scientific">Acinetobacter ursingii</name>
    <dbReference type="NCBI Taxonomy" id="108980"/>
    <lineage>
        <taxon>Bacteria</taxon>
        <taxon>Pseudomonadati</taxon>
        <taxon>Pseudomonadota</taxon>
        <taxon>Gammaproteobacteria</taxon>
        <taxon>Moraxellales</taxon>
        <taxon>Moraxellaceae</taxon>
        <taxon>Acinetobacter</taxon>
    </lineage>
</organism>
<gene>
    <name evidence="2" type="ORF">DHW29_00515</name>
</gene>
<dbReference type="Proteomes" id="UP000263596">
    <property type="component" value="Unassembled WGS sequence"/>
</dbReference>